<organism evidence="2 3">
    <name type="scientific">Streptomyces ipomoeae 91-03</name>
    <dbReference type="NCBI Taxonomy" id="698759"/>
    <lineage>
        <taxon>Bacteria</taxon>
        <taxon>Bacillati</taxon>
        <taxon>Actinomycetota</taxon>
        <taxon>Actinomycetes</taxon>
        <taxon>Kitasatosporales</taxon>
        <taxon>Streptomycetaceae</taxon>
        <taxon>Streptomyces</taxon>
    </lineage>
</organism>
<keyword evidence="3" id="KW-1185">Reference proteome</keyword>
<dbReference type="PATRIC" id="fig|698759.3.peg.3342"/>
<feature type="region of interest" description="Disordered" evidence="1">
    <location>
        <begin position="39"/>
        <end position="62"/>
    </location>
</feature>
<gene>
    <name evidence="2" type="ORF">STRIP9103_06860</name>
</gene>
<dbReference type="Proteomes" id="UP000010411">
    <property type="component" value="Unassembled WGS sequence"/>
</dbReference>
<dbReference type="EMBL" id="AEJC01000250">
    <property type="protein sequence ID" value="EKX66023.1"/>
    <property type="molecule type" value="Genomic_DNA"/>
</dbReference>
<sequence length="62" mass="6603">MRPLVTHDGNGADGSALRRVPRLCGSGIDVESGYRVSATGMHARRIRTPPPPPYSPSPHVQA</sequence>
<name>L1L082_9ACTN</name>
<reference evidence="2 3" key="1">
    <citation type="submission" date="2012-11" db="EMBL/GenBank/DDBJ databases">
        <authorList>
            <person name="Huguet-Tapia J.C."/>
            <person name="Durkin A.S."/>
            <person name="Pettis G.S."/>
            <person name="Badger J.H."/>
        </authorList>
    </citation>
    <scope>NUCLEOTIDE SEQUENCE [LARGE SCALE GENOMIC DNA]</scope>
    <source>
        <strain evidence="2 3">91-03</strain>
    </source>
</reference>
<evidence type="ECO:0000313" key="2">
    <source>
        <dbReference type="EMBL" id="EKX66023.1"/>
    </source>
</evidence>
<protein>
    <submittedName>
        <fullName evidence="2">Uncharacterized protein</fullName>
    </submittedName>
</protein>
<comment type="caution">
    <text evidence="2">The sequence shown here is derived from an EMBL/GenBank/DDBJ whole genome shotgun (WGS) entry which is preliminary data.</text>
</comment>
<evidence type="ECO:0000256" key="1">
    <source>
        <dbReference type="SAM" id="MobiDB-lite"/>
    </source>
</evidence>
<proteinExistence type="predicted"/>
<evidence type="ECO:0000313" key="3">
    <source>
        <dbReference type="Proteomes" id="UP000010411"/>
    </source>
</evidence>
<accession>L1L082</accession>
<dbReference type="AlphaFoldDB" id="L1L082"/>